<reference evidence="12 13" key="1">
    <citation type="submission" date="2016-01" db="EMBL/GenBank/DDBJ databases">
        <authorList>
            <person name="Regsiter A."/>
            <person name="william w."/>
        </authorList>
    </citation>
    <scope>NUCLEOTIDE SEQUENCE [LARGE SCALE GENOMIC DNA]</scope>
    <source>
        <strain evidence="12 13">CFBP 6927</strain>
    </source>
</reference>
<feature type="region of interest" description="Disordered" evidence="9">
    <location>
        <begin position="642"/>
        <end position="665"/>
    </location>
</feature>
<keyword evidence="7" id="KW-0406">Ion transport</keyword>
<keyword evidence="3" id="KW-0050">Antiport</keyword>
<dbReference type="NCBIfam" id="NF003716">
    <property type="entry name" value="PRK05326.1-3"/>
    <property type="match status" value="1"/>
</dbReference>
<accession>A0ABM9VNN3</accession>
<feature type="transmembrane region" description="Helical" evidence="10">
    <location>
        <begin position="379"/>
        <end position="399"/>
    </location>
</feature>
<feature type="transmembrane region" description="Helical" evidence="10">
    <location>
        <begin position="100"/>
        <end position="121"/>
    </location>
</feature>
<dbReference type="InterPro" id="IPR038770">
    <property type="entry name" value="Na+/solute_symporter_sf"/>
</dbReference>
<feature type="transmembrane region" description="Helical" evidence="10">
    <location>
        <begin position="270"/>
        <end position="297"/>
    </location>
</feature>
<dbReference type="EMBL" id="FBWH01000048">
    <property type="protein sequence ID" value="CUX64184.1"/>
    <property type="molecule type" value="Genomic_DNA"/>
</dbReference>
<dbReference type="InterPro" id="IPR006153">
    <property type="entry name" value="Cation/H_exchanger_TM"/>
</dbReference>
<feature type="transmembrane region" description="Helical" evidence="10">
    <location>
        <begin position="48"/>
        <end position="69"/>
    </location>
</feature>
<feature type="transmembrane region" description="Helical" evidence="10">
    <location>
        <begin position="405"/>
        <end position="427"/>
    </location>
</feature>
<evidence type="ECO:0000313" key="12">
    <source>
        <dbReference type="EMBL" id="CUX64184.1"/>
    </source>
</evidence>
<keyword evidence="8 10" id="KW-0472">Membrane</keyword>
<proteinExistence type="predicted"/>
<feature type="transmembrane region" description="Helical" evidence="10">
    <location>
        <begin position="231"/>
        <end position="258"/>
    </location>
</feature>
<feature type="transmembrane region" description="Helical" evidence="10">
    <location>
        <begin position="318"/>
        <end position="337"/>
    </location>
</feature>
<evidence type="ECO:0000256" key="3">
    <source>
        <dbReference type="ARBA" id="ARBA00022449"/>
    </source>
</evidence>
<feature type="transmembrane region" description="Helical" evidence="10">
    <location>
        <begin position="133"/>
        <end position="158"/>
    </location>
</feature>
<dbReference type="NCBIfam" id="NF003715">
    <property type="entry name" value="PRK05326.1-2"/>
    <property type="match status" value="1"/>
</dbReference>
<evidence type="ECO:0000313" key="13">
    <source>
        <dbReference type="Proteomes" id="UP000191812"/>
    </source>
</evidence>
<comment type="subcellular location">
    <subcellularLocation>
        <location evidence="1">Cell membrane</location>
        <topology evidence="1">Multi-pass membrane protein</topology>
    </subcellularLocation>
</comment>
<keyword evidence="6 10" id="KW-1133">Transmembrane helix</keyword>
<name>A0ABM9VNN3_9HYPH</name>
<comment type="caution">
    <text evidence="12">The sequence shown here is derived from an EMBL/GenBank/DDBJ whole genome shotgun (WGS) entry which is preliminary data.</text>
</comment>
<evidence type="ECO:0000259" key="11">
    <source>
        <dbReference type="Pfam" id="PF00999"/>
    </source>
</evidence>
<dbReference type="Pfam" id="PF00999">
    <property type="entry name" value="Na_H_Exchanger"/>
    <property type="match status" value="1"/>
</dbReference>
<organism evidence="12 13">
    <name type="scientific">Agrobacterium genomosp. 13 str. CFBP 6927</name>
    <dbReference type="NCBI Taxonomy" id="1183428"/>
    <lineage>
        <taxon>Bacteria</taxon>
        <taxon>Pseudomonadati</taxon>
        <taxon>Pseudomonadota</taxon>
        <taxon>Alphaproteobacteria</taxon>
        <taxon>Hyphomicrobiales</taxon>
        <taxon>Rhizobiaceae</taxon>
        <taxon>Rhizobium/Agrobacterium group</taxon>
        <taxon>Agrobacterium</taxon>
        <taxon>Agrobacterium tumefaciens complex</taxon>
    </lineage>
</organism>
<feature type="transmembrane region" description="Helical" evidence="10">
    <location>
        <begin position="343"/>
        <end position="367"/>
    </location>
</feature>
<evidence type="ECO:0000256" key="8">
    <source>
        <dbReference type="ARBA" id="ARBA00023136"/>
    </source>
</evidence>
<evidence type="ECO:0000256" key="4">
    <source>
        <dbReference type="ARBA" id="ARBA00022475"/>
    </source>
</evidence>
<dbReference type="PANTHER" id="PTHR32507:SF7">
    <property type="entry name" value="K(+)_H(+) ANTIPORTER NHAP2"/>
    <property type="match status" value="1"/>
</dbReference>
<feature type="domain" description="Cation/H+ exchanger transmembrane" evidence="11">
    <location>
        <begin position="60"/>
        <end position="432"/>
    </location>
</feature>
<dbReference type="Proteomes" id="UP000191812">
    <property type="component" value="Unassembled WGS sequence"/>
</dbReference>
<dbReference type="Gene3D" id="1.20.1530.20">
    <property type="match status" value="1"/>
</dbReference>
<dbReference type="NCBIfam" id="NF003714">
    <property type="entry name" value="PRK05326.1-1"/>
    <property type="match status" value="1"/>
</dbReference>
<keyword evidence="2" id="KW-0813">Transport</keyword>
<feature type="transmembrane region" description="Helical" evidence="10">
    <location>
        <begin position="76"/>
        <end position="94"/>
    </location>
</feature>
<evidence type="ECO:0000256" key="5">
    <source>
        <dbReference type="ARBA" id="ARBA00022692"/>
    </source>
</evidence>
<protein>
    <submittedName>
        <fullName evidence="12">Cell volume regulation protein A homolog</fullName>
    </submittedName>
</protein>
<keyword evidence="4" id="KW-1003">Cell membrane</keyword>
<sequence>MRHLSTPAETALTDRNPWRIDCTRRAFIAPRVAVYQRGLNEAVDVESFYLLLLVATVLVLVAAFSSLIAFRFGAPLLLLFLMIGLGAGVDGLGIEFTNNPLAYMLGSLVLAVILFDSGFGTSIQSFRLSAAPAVALATVGVILTSVFFAGAAALLLGLSWLEGLLLGAIVASTDAAAVFFLLRIGGIHIRDQVRSTLEVESGTNDPMAIFLTIALVEIIAKGQGLAGIDSGFLLLFIEQMGLGVIFGLLGGVMIATVVNRFAADRGLAPIFVLALALLVFSFTGTIGGSGFLAVYVAGIVAGNRRIFAKETIRRFHEGLTWLAQIIMFLMLGLLATPSQFPAIAIPAVLLALFLIFVARPLAVWLSLMPFNYTQQETSFVAWVGLRGAVSILLAIMPILGGLDDAQIYFNAAFIIVLVSLLVQGWTIKPVATKLGLIVPPRMGEVDKLEVDLPGTANHELISYRVAKGSAIMQGERIPRWAMPSLVVRDGKSIRYQYAGRLRENDLVYLFIAPGYSRLIDRLFASALPVADDDADFFGTFAISPARPAKELDAAYGPGLLSPAEQAMSVAELIEARLAGKADYADRVRLGSIVLIVRTLDEHEAITGVGISLEPVEPATSLPIFISFSEILNRIRNHLAEKRQPRAASVEESTPAAANTVRENEA</sequence>
<evidence type="ECO:0000256" key="6">
    <source>
        <dbReference type="ARBA" id="ARBA00022989"/>
    </source>
</evidence>
<evidence type="ECO:0000256" key="10">
    <source>
        <dbReference type="SAM" id="Phobius"/>
    </source>
</evidence>
<evidence type="ECO:0000256" key="1">
    <source>
        <dbReference type="ARBA" id="ARBA00004651"/>
    </source>
</evidence>
<gene>
    <name evidence="12" type="primary">cvrA</name>
    <name evidence="12" type="ORF">AGR13a_Lc90141</name>
</gene>
<keyword evidence="5 10" id="KW-0812">Transmembrane</keyword>
<dbReference type="PANTHER" id="PTHR32507">
    <property type="entry name" value="NA(+)/H(+) ANTIPORTER 1"/>
    <property type="match status" value="1"/>
</dbReference>
<evidence type="ECO:0000256" key="9">
    <source>
        <dbReference type="SAM" id="MobiDB-lite"/>
    </source>
</evidence>
<feature type="transmembrane region" description="Helical" evidence="10">
    <location>
        <begin position="164"/>
        <end position="184"/>
    </location>
</feature>
<keyword evidence="13" id="KW-1185">Reference proteome</keyword>
<evidence type="ECO:0000256" key="7">
    <source>
        <dbReference type="ARBA" id="ARBA00023065"/>
    </source>
</evidence>
<evidence type="ECO:0000256" key="2">
    <source>
        <dbReference type="ARBA" id="ARBA00022448"/>
    </source>
</evidence>